<accession>D2VQJ4</accession>
<evidence type="ECO:0000256" key="3">
    <source>
        <dbReference type="ARBA" id="ARBA00022989"/>
    </source>
</evidence>
<dbReference type="AlphaFoldDB" id="D2VQJ4"/>
<keyword evidence="8" id="KW-1185">Reference proteome</keyword>
<dbReference type="VEuPathDB" id="AmoebaDB:NAEGRDRAFT_51470"/>
<dbReference type="eggNOG" id="KOG2521">
    <property type="taxonomic scope" value="Eukaryota"/>
</dbReference>
<organism evidence="8">
    <name type="scientific">Naegleria gruberi</name>
    <name type="common">Amoeba</name>
    <dbReference type="NCBI Taxonomy" id="5762"/>
    <lineage>
        <taxon>Eukaryota</taxon>
        <taxon>Discoba</taxon>
        <taxon>Heterolobosea</taxon>
        <taxon>Tetramitia</taxon>
        <taxon>Eutetramitia</taxon>
        <taxon>Vahlkampfiidae</taxon>
        <taxon>Naegleria</taxon>
    </lineage>
</organism>
<proteinExistence type="predicted"/>
<evidence type="ECO:0000256" key="2">
    <source>
        <dbReference type="ARBA" id="ARBA00022692"/>
    </source>
</evidence>
<evidence type="ECO:0000313" key="7">
    <source>
        <dbReference type="EMBL" id="EFC40881.1"/>
    </source>
</evidence>
<dbReference type="InterPro" id="IPR008547">
    <property type="entry name" value="DUF829_TMEM53"/>
</dbReference>
<keyword evidence="2" id="KW-0812">Transmembrane</keyword>
<sequence length="447" mass="52129">MFKLLPTVSITRFSSNHHQQTGCVLKKGIFGTLNSSLIGGRNYSSIIHETKEEIIKPFALPFSVLTKAHPSSLVSFENNIKHMRGINLFSDENHNAFTEVIAQAGHHPEKLVNHLQVNRQAHPLIYPFNHSERNNGRLVVCLLGWLGSNWKHVDKFVNWYDYCNIETLSTIPPILSTISPSHTQTVCEEFVRQMEEKILNHEMADNTTIIFHVFSGNGIHMFSRLLENEKFVDKFLPRTKGFVVDSAPPMYNYERFTEGFVGAIKTAMGSRMDRNKSRKENAPSSTDQKLKILKEEQAKSREFYKHWLLTPVVSSFFKLYFNMGARERFERLEQTLVNHTKSIPKLFIYSHGDVLIPHSDIDFYLSKHFVEERLERLAYQQEKGQSGPEHVSDKEFDEWIKTHHQSETQFLLDELVFHDSDHVYHFKEHPREYSERVLRFIHLSSKK</sequence>
<evidence type="ECO:0000256" key="6">
    <source>
        <dbReference type="ARBA" id="ARBA00037847"/>
    </source>
</evidence>
<evidence type="ECO:0000313" key="8">
    <source>
        <dbReference type="Proteomes" id="UP000006671"/>
    </source>
</evidence>
<dbReference type="GO" id="GO:0031965">
    <property type="term" value="C:nuclear membrane"/>
    <property type="evidence" value="ECO:0007669"/>
    <property type="project" value="UniProtKB-SubCell"/>
</dbReference>
<keyword evidence="5" id="KW-0539">Nucleus</keyword>
<protein>
    <submittedName>
        <fullName evidence="7">Predicted protein</fullName>
    </submittedName>
</protein>
<reference evidence="7 8" key="1">
    <citation type="journal article" date="2010" name="Cell">
        <title>The genome of Naegleria gruberi illuminates early eukaryotic versatility.</title>
        <authorList>
            <person name="Fritz-Laylin L.K."/>
            <person name="Prochnik S.E."/>
            <person name="Ginger M.L."/>
            <person name="Dacks J.B."/>
            <person name="Carpenter M.L."/>
            <person name="Field M.C."/>
            <person name="Kuo A."/>
            <person name="Paredez A."/>
            <person name="Chapman J."/>
            <person name="Pham J."/>
            <person name="Shu S."/>
            <person name="Neupane R."/>
            <person name="Cipriano M."/>
            <person name="Mancuso J."/>
            <person name="Tu H."/>
            <person name="Salamov A."/>
            <person name="Lindquist E."/>
            <person name="Shapiro H."/>
            <person name="Lucas S."/>
            <person name="Grigoriev I.V."/>
            <person name="Cande W.Z."/>
            <person name="Fulton C."/>
            <person name="Rokhsar D.S."/>
            <person name="Dawson S.C."/>
        </authorList>
    </citation>
    <scope>NUCLEOTIDE SEQUENCE [LARGE SCALE GENOMIC DNA]</scope>
    <source>
        <strain evidence="7 8">NEG-M</strain>
    </source>
</reference>
<dbReference type="RefSeq" id="XP_002673625.1">
    <property type="nucleotide sequence ID" value="XM_002673579.1"/>
</dbReference>
<evidence type="ECO:0000256" key="4">
    <source>
        <dbReference type="ARBA" id="ARBA00023136"/>
    </source>
</evidence>
<dbReference type="Pfam" id="PF05705">
    <property type="entry name" value="DUF829"/>
    <property type="match status" value="1"/>
</dbReference>
<dbReference type="Proteomes" id="UP000006671">
    <property type="component" value="Unassembled WGS sequence"/>
</dbReference>
<keyword evidence="4" id="KW-0472">Membrane</keyword>
<name>D2VQJ4_NAEGR</name>
<dbReference type="PANTHER" id="PTHR12265:SF30">
    <property type="entry name" value="TRANSMEMBRANE PROTEIN 53"/>
    <property type="match status" value="1"/>
</dbReference>
<dbReference type="KEGG" id="ngr:NAEGRDRAFT_51470"/>
<dbReference type="EMBL" id="GG738889">
    <property type="protein sequence ID" value="EFC40881.1"/>
    <property type="molecule type" value="Genomic_DNA"/>
</dbReference>
<dbReference type="GeneID" id="8855895"/>
<dbReference type="OrthoDB" id="77878at2759"/>
<gene>
    <name evidence="7" type="ORF">NAEGRDRAFT_51470</name>
</gene>
<evidence type="ECO:0000256" key="1">
    <source>
        <dbReference type="ARBA" id="ARBA00004126"/>
    </source>
</evidence>
<comment type="subcellular location">
    <subcellularLocation>
        <location evidence="6">Endomembrane system</location>
        <topology evidence="6">Single-pass membrane protein</topology>
    </subcellularLocation>
    <subcellularLocation>
        <location evidence="1">Nucleus membrane</location>
    </subcellularLocation>
</comment>
<keyword evidence="3" id="KW-1133">Transmembrane helix</keyword>
<dbReference type="InParanoid" id="D2VQJ4"/>
<evidence type="ECO:0000256" key="5">
    <source>
        <dbReference type="ARBA" id="ARBA00023242"/>
    </source>
</evidence>
<dbReference type="PANTHER" id="PTHR12265">
    <property type="entry name" value="TRANSMEMBRANE PROTEIN 53"/>
    <property type="match status" value="1"/>
</dbReference>